<organism evidence="3 4">
    <name type="scientific">Pyxidicoccus parkwayensis</name>
    <dbReference type="NCBI Taxonomy" id="2813578"/>
    <lineage>
        <taxon>Bacteria</taxon>
        <taxon>Pseudomonadati</taxon>
        <taxon>Myxococcota</taxon>
        <taxon>Myxococcia</taxon>
        <taxon>Myxococcales</taxon>
        <taxon>Cystobacterineae</taxon>
        <taxon>Myxococcaceae</taxon>
        <taxon>Pyxidicoccus</taxon>
    </lineage>
</organism>
<feature type="chain" id="PRO_5045698334" description="ADYC domain-containing protein" evidence="1">
    <location>
        <begin position="23"/>
        <end position="354"/>
    </location>
</feature>
<dbReference type="EMBL" id="CP071090">
    <property type="protein sequence ID" value="QSQ22560.1"/>
    <property type="molecule type" value="Genomic_DNA"/>
</dbReference>
<dbReference type="InterPro" id="IPR045426">
    <property type="entry name" value="ADYC"/>
</dbReference>
<feature type="signal peptide" evidence="1">
    <location>
        <begin position="1"/>
        <end position="22"/>
    </location>
</feature>
<accession>A0ABX7NUI2</accession>
<sequence length="354" mass="38372">MKAFTKSLLTSVCLLLTPPVLAAHRTPSTASRARPGIAVASMMPVDHYARRCQGQSPQRGTHVQGTLLWGTKQTWDPEQQADEQRSVLTVIDSDVLRVAPVGVSGVRLEEGRLTALPDASRGIVGTVLQGTDSEGNPVEVAICAAEPTDDPSVEWYRIEAWNPMAQEWENPCQGDRLVPVPRALPVGGTWDSSGAHWNAPGKLTLACETGVISKCAAWGYKPWAERDGKSLADLHQACTRMARADYCGNGQSHTLDGTVVDAYDSFGLQSRVMQATASWDPALASFEAAWAPDGATCLARTRYGQSLESILRECPGRFHKGPPVDFGGEDRCSVQRDDVSPEMVLLRNRSYDGR</sequence>
<dbReference type="Proteomes" id="UP000662747">
    <property type="component" value="Chromosome"/>
</dbReference>
<evidence type="ECO:0000313" key="4">
    <source>
        <dbReference type="Proteomes" id="UP000662747"/>
    </source>
</evidence>
<reference evidence="3 4" key="1">
    <citation type="submission" date="2021-02" db="EMBL/GenBank/DDBJ databases">
        <title>De Novo genome assembly of isolated myxobacteria.</title>
        <authorList>
            <person name="Stevens D.C."/>
        </authorList>
    </citation>
    <scope>NUCLEOTIDE SEQUENCE [LARGE SCALE GENOMIC DNA]</scope>
    <source>
        <strain evidence="4">SCPEA02</strain>
    </source>
</reference>
<keyword evidence="4" id="KW-1185">Reference proteome</keyword>
<dbReference type="RefSeq" id="WP_206724136.1">
    <property type="nucleotide sequence ID" value="NZ_CP071090.1"/>
</dbReference>
<name>A0ABX7NUI2_9BACT</name>
<evidence type="ECO:0000313" key="3">
    <source>
        <dbReference type="EMBL" id="QSQ22560.1"/>
    </source>
</evidence>
<proteinExistence type="predicted"/>
<keyword evidence="1" id="KW-0732">Signal</keyword>
<evidence type="ECO:0000256" key="1">
    <source>
        <dbReference type="SAM" id="SignalP"/>
    </source>
</evidence>
<evidence type="ECO:0000259" key="2">
    <source>
        <dbReference type="Pfam" id="PF20032"/>
    </source>
</evidence>
<dbReference type="Pfam" id="PF20032">
    <property type="entry name" value="ADYC"/>
    <property type="match status" value="1"/>
</dbReference>
<gene>
    <name evidence="3" type="ORF">JY651_46885</name>
</gene>
<feature type="domain" description="ADYC" evidence="2">
    <location>
        <begin position="123"/>
        <end position="302"/>
    </location>
</feature>
<protein>
    <recommendedName>
        <fullName evidence="2">ADYC domain-containing protein</fullName>
    </recommendedName>
</protein>